<feature type="coiled-coil region" evidence="1">
    <location>
        <begin position="99"/>
        <end position="275"/>
    </location>
</feature>
<sequence length="331" mass="38194">MGKLTILTSADALIESLIAKAYKKALDFYNLQMETIGKKAVAEEDADVIEEMERILKDTLEMFQSDKCVSKHADSPHTLEFLELLGDKRHAIEDHRRFLEQLVVTKRQNEENEKELQKMRDGLEDIQLKHTEQQKALEKERKENKLNQQQFKEEIEKLAHETEAKVKAEKDEFEAKLKQQQEQQTSSAQEIEKLKMVLREKEELATESRRREQEIIKKQEEQLKFLQDQLNQNKISRQQFEEQNLKLESLKKKEIEAKDKEIATLKRQLSSKTSQEVVESKTSLDNDDWVDDVAKGTMKLTVGVAKGIGNAAAGTAKALYSGFSAIKSLFS</sequence>
<evidence type="ECO:0000313" key="3">
    <source>
        <dbReference type="Proteomes" id="UP000593567"/>
    </source>
</evidence>
<evidence type="ECO:0000313" key="2">
    <source>
        <dbReference type="EMBL" id="KAF6028873.1"/>
    </source>
</evidence>
<keyword evidence="1" id="KW-0175">Coiled coil</keyword>
<proteinExistence type="predicted"/>
<dbReference type="Proteomes" id="UP000593567">
    <property type="component" value="Unassembled WGS sequence"/>
</dbReference>
<evidence type="ECO:0000256" key="1">
    <source>
        <dbReference type="SAM" id="Coils"/>
    </source>
</evidence>
<gene>
    <name evidence="2" type="ORF">EB796_012815</name>
</gene>
<comment type="caution">
    <text evidence="2">The sequence shown here is derived from an EMBL/GenBank/DDBJ whole genome shotgun (WGS) entry which is preliminary data.</text>
</comment>
<dbReference type="EMBL" id="VXIV02001899">
    <property type="protein sequence ID" value="KAF6028873.1"/>
    <property type="molecule type" value="Genomic_DNA"/>
</dbReference>
<keyword evidence="3" id="KW-1185">Reference proteome</keyword>
<dbReference type="AlphaFoldDB" id="A0A7J7JSK0"/>
<protein>
    <submittedName>
        <fullName evidence="2">Uncharacterized protein</fullName>
    </submittedName>
</protein>
<reference evidence="2" key="1">
    <citation type="submission" date="2020-06" db="EMBL/GenBank/DDBJ databases">
        <title>Draft genome of Bugula neritina, a colonial animal packing powerful symbionts and potential medicines.</title>
        <authorList>
            <person name="Rayko M."/>
        </authorList>
    </citation>
    <scope>NUCLEOTIDE SEQUENCE [LARGE SCALE GENOMIC DNA]</scope>
    <source>
        <strain evidence="2">Kwan_BN1</strain>
    </source>
</reference>
<accession>A0A7J7JSK0</accession>
<name>A0A7J7JSK0_BUGNE</name>
<organism evidence="2 3">
    <name type="scientific">Bugula neritina</name>
    <name type="common">Brown bryozoan</name>
    <name type="synonym">Sertularia neritina</name>
    <dbReference type="NCBI Taxonomy" id="10212"/>
    <lineage>
        <taxon>Eukaryota</taxon>
        <taxon>Metazoa</taxon>
        <taxon>Spiralia</taxon>
        <taxon>Lophotrochozoa</taxon>
        <taxon>Bryozoa</taxon>
        <taxon>Gymnolaemata</taxon>
        <taxon>Cheilostomatida</taxon>
        <taxon>Flustrina</taxon>
        <taxon>Buguloidea</taxon>
        <taxon>Bugulidae</taxon>
        <taxon>Bugula</taxon>
    </lineage>
</organism>